<gene>
    <name evidence="11" type="primary">tsaE</name>
    <name evidence="11" type="ORF">QW060_10220</name>
</gene>
<sequence>MKFTFSLQEIDNIAEKIVHLSSSKIFLFNGAMGAGKTTFIKALAKQMGINDIANSPTFSIVNEYHTNEGQPLYHFDLYRLKNEEEAYDIGLDEYFYSGNYCFIEWPEKASHIIPEQYHTIDFEIIDENTRRITFI</sequence>
<keyword evidence="9" id="KW-0460">Magnesium</keyword>
<evidence type="ECO:0000313" key="12">
    <source>
        <dbReference type="Proteomes" id="UP001242368"/>
    </source>
</evidence>
<accession>A0ABT8CU40</accession>
<evidence type="ECO:0000313" key="11">
    <source>
        <dbReference type="EMBL" id="MDN3707506.1"/>
    </source>
</evidence>
<keyword evidence="12" id="KW-1185">Reference proteome</keyword>
<evidence type="ECO:0000256" key="1">
    <source>
        <dbReference type="ARBA" id="ARBA00004496"/>
    </source>
</evidence>
<dbReference type="SUPFAM" id="SSF52540">
    <property type="entry name" value="P-loop containing nucleoside triphosphate hydrolases"/>
    <property type="match status" value="1"/>
</dbReference>
<evidence type="ECO:0000256" key="7">
    <source>
        <dbReference type="ARBA" id="ARBA00022741"/>
    </source>
</evidence>
<name>A0ABT8CU40_9FLAO</name>
<evidence type="ECO:0000256" key="2">
    <source>
        <dbReference type="ARBA" id="ARBA00007599"/>
    </source>
</evidence>
<keyword evidence="5" id="KW-0819">tRNA processing</keyword>
<organism evidence="11 12">
    <name type="scientific">Paenimyroides ceti</name>
    <dbReference type="NCBI Taxonomy" id="395087"/>
    <lineage>
        <taxon>Bacteria</taxon>
        <taxon>Pseudomonadati</taxon>
        <taxon>Bacteroidota</taxon>
        <taxon>Flavobacteriia</taxon>
        <taxon>Flavobacteriales</taxon>
        <taxon>Flavobacteriaceae</taxon>
        <taxon>Paenimyroides</taxon>
    </lineage>
</organism>
<dbReference type="Proteomes" id="UP001242368">
    <property type="component" value="Unassembled WGS sequence"/>
</dbReference>
<evidence type="ECO:0000256" key="3">
    <source>
        <dbReference type="ARBA" id="ARBA00019010"/>
    </source>
</evidence>
<dbReference type="PANTHER" id="PTHR33540:SF2">
    <property type="entry name" value="TRNA THREONYLCARBAMOYLADENOSINE BIOSYNTHESIS PROTEIN TSAE"/>
    <property type="match status" value="1"/>
</dbReference>
<dbReference type="InterPro" id="IPR027417">
    <property type="entry name" value="P-loop_NTPase"/>
</dbReference>
<keyword evidence="7" id="KW-0547">Nucleotide-binding</keyword>
<evidence type="ECO:0000256" key="9">
    <source>
        <dbReference type="ARBA" id="ARBA00022842"/>
    </source>
</evidence>
<evidence type="ECO:0000256" key="6">
    <source>
        <dbReference type="ARBA" id="ARBA00022723"/>
    </source>
</evidence>
<comment type="similarity">
    <text evidence="2">Belongs to the TsaE family.</text>
</comment>
<dbReference type="Pfam" id="PF02367">
    <property type="entry name" value="TsaE"/>
    <property type="match status" value="1"/>
</dbReference>
<keyword evidence="6" id="KW-0479">Metal-binding</keyword>
<dbReference type="CDD" id="cd02019">
    <property type="entry name" value="NK"/>
    <property type="match status" value="1"/>
</dbReference>
<dbReference type="PANTHER" id="PTHR33540">
    <property type="entry name" value="TRNA THREONYLCARBAMOYLADENOSINE BIOSYNTHESIS PROTEIN TSAE"/>
    <property type="match status" value="1"/>
</dbReference>
<comment type="subcellular location">
    <subcellularLocation>
        <location evidence="1">Cytoplasm</location>
    </subcellularLocation>
</comment>
<keyword evidence="4" id="KW-0963">Cytoplasm</keyword>
<dbReference type="RefSeq" id="WP_290363479.1">
    <property type="nucleotide sequence ID" value="NZ_JAUFQU010000001.1"/>
</dbReference>
<dbReference type="InterPro" id="IPR003442">
    <property type="entry name" value="T6A_TsaE"/>
</dbReference>
<reference evidence="12" key="1">
    <citation type="journal article" date="2019" name="Int. J. Syst. Evol. Microbiol.">
        <title>The Global Catalogue of Microorganisms (GCM) 10K type strain sequencing project: providing services to taxonomists for standard genome sequencing and annotation.</title>
        <authorList>
            <consortium name="The Broad Institute Genomics Platform"/>
            <consortium name="The Broad Institute Genome Sequencing Center for Infectious Disease"/>
            <person name="Wu L."/>
            <person name="Ma J."/>
        </authorList>
    </citation>
    <scope>NUCLEOTIDE SEQUENCE [LARGE SCALE GENOMIC DNA]</scope>
    <source>
        <strain evidence="12">CECT 7184</strain>
    </source>
</reference>
<evidence type="ECO:0000256" key="5">
    <source>
        <dbReference type="ARBA" id="ARBA00022694"/>
    </source>
</evidence>
<comment type="caution">
    <text evidence="11">The sequence shown here is derived from an EMBL/GenBank/DDBJ whole genome shotgun (WGS) entry which is preliminary data.</text>
</comment>
<dbReference type="Gene3D" id="3.40.50.300">
    <property type="entry name" value="P-loop containing nucleotide triphosphate hydrolases"/>
    <property type="match status" value="1"/>
</dbReference>
<proteinExistence type="inferred from homology"/>
<evidence type="ECO:0000256" key="4">
    <source>
        <dbReference type="ARBA" id="ARBA00022490"/>
    </source>
</evidence>
<keyword evidence="8" id="KW-0067">ATP-binding</keyword>
<dbReference type="NCBIfam" id="TIGR00150">
    <property type="entry name" value="T6A_YjeE"/>
    <property type="match status" value="1"/>
</dbReference>
<protein>
    <recommendedName>
        <fullName evidence="3">tRNA threonylcarbamoyladenosine biosynthesis protein TsaE</fullName>
    </recommendedName>
    <alternativeName>
        <fullName evidence="10">t(6)A37 threonylcarbamoyladenosine biosynthesis protein TsaE</fullName>
    </alternativeName>
</protein>
<evidence type="ECO:0000256" key="8">
    <source>
        <dbReference type="ARBA" id="ARBA00022840"/>
    </source>
</evidence>
<evidence type="ECO:0000256" key="10">
    <source>
        <dbReference type="ARBA" id="ARBA00032441"/>
    </source>
</evidence>
<dbReference type="EMBL" id="JAUFQU010000001">
    <property type="protein sequence ID" value="MDN3707506.1"/>
    <property type="molecule type" value="Genomic_DNA"/>
</dbReference>